<dbReference type="InterPro" id="IPR020846">
    <property type="entry name" value="MFS_dom"/>
</dbReference>
<feature type="transmembrane region" description="Helical" evidence="8">
    <location>
        <begin position="12"/>
        <end position="33"/>
    </location>
</feature>
<evidence type="ECO:0000256" key="4">
    <source>
        <dbReference type="ARBA" id="ARBA00022692"/>
    </source>
</evidence>
<dbReference type="PANTHER" id="PTHR23517">
    <property type="entry name" value="RESISTANCE PROTEIN MDTM, PUTATIVE-RELATED-RELATED"/>
    <property type="match status" value="1"/>
</dbReference>
<evidence type="ECO:0000256" key="5">
    <source>
        <dbReference type="ARBA" id="ARBA00022989"/>
    </source>
</evidence>
<gene>
    <name evidence="10" type="ORF">BHE16_10960</name>
</gene>
<name>A0A1L2ZQS7_9MICC</name>
<dbReference type="STRING" id="556325.BHE16_10960"/>
<proteinExistence type="predicted"/>
<dbReference type="Proteomes" id="UP000183530">
    <property type="component" value="Chromosome"/>
</dbReference>
<feature type="transmembrane region" description="Helical" evidence="8">
    <location>
        <begin position="107"/>
        <end position="127"/>
    </location>
</feature>
<sequence length="400" mass="41192">MSLTALSLGASTGLAAAMITIIGLGSLCMNVPASFLTARFGERTTMIGAAAWAAIGMGVALWSEHLPLLAVGIFFVGMAGAAFNLARQSYLAEVIAPAQRARAMSTLGGTLRIGSLIGPFAAAGVMIPLGLDGAYWVGLISMLVALVVCWWIPELLTHERDTPLPDSGASSSQDSPSSKDSPSSQPSQGSHTRHVAKEPLSPLPRGTSVRAVAKRHARVFGTVGIGVVLISGVRAARVAVVPLWADAIGLEPSVAALIYGLSGLIEVFVFYPAGKLMDQRGRVFVAVPSMALMGVALVFLPFTDGVVSLAIVAMLLGFGNGLGSGIVMTLGADYAPAATRPQFLGLWRLGSDTGIMAMPLILSTVTATASLASGIWVVSAASFLGALILGIFIPRTPRQA</sequence>
<dbReference type="GO" id="GO:0005886">
    <property type="term" value="C:plasma membrane"/>
    <property type="evidence" value="ECO:0007669"/>
    <property type="project" value="UniProtKB-SubCell"/>
</dbReference>
<accession>A0A1L2ZQS7</accession>
<organism evidence="10 11">
    <name type="scientific">Neomicrococcus aestuarii</name>
    <dbReference type="NCBI Taxonomy" id="556325"/>
    <lineage>
        <taxon>Bacteria</taxon>
        <taxon>Bacillati</taxon>
        <taxon>Actinomycetota</taxon>
        <taxon>Actinomycetes</taxon>
        <taxon>Micrococcales</taxon>
        <taxon>Micrococcaceae</taxon>
        <taxon>Neomicrococcus</taxon>
    </lineage>
</organism>
<evidence type="ECO:0000313" key="10">
    <source>
        <dbReference type="EMBL" id="APF41418.1"/>
    </source>
</evidence>
<feature type="transmembrane region" description="Helical" evidence="8">
    <location>
        <begin position="343"/>
        <end position="362"/>
    </location>
</feature>
<evidence type="ECO:0000259" key="9">
    <source>
        <dbReference type="PROSITE" id="PS50850"/>
    </source>
</evidence>
<evidence type="ECO:0000256" key="1">
    <source>
        <dbReference type="ARBA" id="ARBA00004651"/>
    </source>
</evidence>
<evidence type="ECO:0000256" key="8">
    <source>
        <dbReference type="SAM" id="Phobius"/>
    </source>
</evidence>
<evidence type="ECO:0000256" key="6">
    <source>
        <dbReference type="ARBA" id="ARBA00023136"/>
    </source>
</evidence>
<dbReference type="InterPro" id="IPR011701">
    <property type="entry name" value="MFS"/>
</dbReference>
<keyword evidence="2" id="KW-0813">Transport</keyword>
<dbReference type="InterPro" id="IPR050171">
    <property type="entry name" value="MFS_Transporters"/>
</dbReference>
<dbReference type="GO" id="GO:0022857">
    <property type="term" value="F:transmembrane transporter activity"/>
    <property type="evidence" value="ECO:0007669"/>
    <property type="project" value="InterPro"/>
</dbReference>
<dbReference type="KEGG" id="nae:BHE16_10960"/>
<protein>
    <recommendedName>
        <fullName evidence="9">Major facilitator superfamily (MFS) profile domain-containing protein</fullName>
    </recommendedName>
</protein>
<evidence type="ECO:0000256" key="3">
    <source>
        <dbReference type="ARBA" id="ARBA00022475"/>
    </source>
</evidence>
<dbReference type="Pfam" id="PF07690">
    <property type="entry name" value="MFS_1"/>
    <property type="match status" value="1"/>
</dbReference>
<feature type="transmembrane region" description="Helical" evidence="8">
    <location>
        <begin position="219"/>
        <end position="240"/>
    </location>
</feature>
<dbReference type="PANTHER" id="PTHR23517:SF3">
    <property type="entry name" value="INTEGRAL MEMBRANE TRANSPORT PROTEIN"/>
    <property type="match status" value="1"/>
</dbReference>
<keyword evidence="5 8" id="KW-1133">Transmembrane helix</keyword>
<dbReference type="RefSeq" id="WP_232318019.1">
    <property type="nucleotide sequence ID" value="NZ_CP018135.1"/>
</dbReference>
<dbReference type="SUPFAM" id="SSF103473">
    <property type="entry name" value="MFS general substrate transporter"/>
    <property type="match status" value="1"/>
</dbReference>
<reference evidence="10 11" key="1">
    <citation type="submission" date="2016-11" db="EMBL/GenBank/DDBJ databases">
        <title>Genome sequencing of Zhihengliuella aestuarii B18 antagonistic to Plasmodiophora brassicae.</title>
        <authorList>
            <person name="Luo Y."/>
        </authorList>
    </citation>
    <scope>NUCLEOTIDE SEQUENCE [LARGE SCALE GENOMIC DNA]</scope>
    <source>
        <strain evidence="10 11">B18</strain>
    </source>
</reference>
<keyword evidence="4 8" id="KW-0812">Transmembrane</keyword>
<feature type="transmembrane region" description="Helical" evidence="8">
    <location>
        <begin position="308"/>
        <end position="331"/>
    </location>
</feature>
<feature type="transmembrane region" description="Helical" evidence="8">
    <location>
        <begin position="133"/>
        <end position="152"/>
    </location>
</feature>
<keyword evidence="6 8" id="KW-0472">Membrane</keyword>
<keyword evidence="11" id="KW-1185">Reference proteome</keyword>
<feature type="transmembrane region" description="Helical" evidence="8">
    <location>
        <begin position="68"/>
        <end position="86"/>
    </location>
</feature>
<dbReference type="PROSITE" id="PS50850">
    <property type="entry name" value="MFS"/>
    <property type="match status" value="1"/>
</dbReference>
<evidence type="ECO:0000256" key="7">
    <source>
        <dbReference type="SAM" id="MobiDB-lite"/>
    </source>
</evidence>
<dbReference type="AlphaFoldDB" id="A0A1L2ZQS7"/>
<feature type="transmembrane region" description="Helical" evidence="8">
    <location>
        <begin position="283"/>
        <end position="302"/>
    </location>
</feature>
<dbReference type="Gene3D" id="1.20.1250.20">
    <property type="entry name" value="MFS general substrate transporter like domains"/>
    <property type="match status" value="2"/>
</dbReference>
<feature type="transmembrane region" description="Helical" evidence="8">
    <location>
        <begin position="374"/>
        <end position="393"/>
    </location>
</feature>
<feature type="transmembrane region" description="Helical" evidence="8">
    <location>
        <begin position="45"/>
        <end position="62"/>
    </location>
</feature>
<feature type="domain" description="Major facilitator superfamily (MFS) profile" evidence="9">
    <location>
        <begin position="1"/>
        <end position="397"/>
    </location>
</feature>
<comment type="subcellular location">
    <subcellularLocation>
        <location evidence="1">Cell membrane</location>
        <topology evidence="1">Multi-pass membrane protein</topology>
    </subcellularLocation>
</comment>
<dbReference type="EMBL" id="CP018135">
    <property type="protein sequence ID" value="APF41418.1"/>
    <property type="molecule type" value="Genomic_DNA"/>
</dbReference>
<keyword evidence="3" id="KW-1003">Cell membrane</keyword>
<feature type="region of interest" description="Disordered" evidence="7">
    <location>
        <begin position="162"/>
        <end position="205"/>
    </location>
</feature>
<dbReference type="InterPro" id="IPR036259">
    <property type="entry name" value="MFS_trans_sf"/>
</dbReference>
<feature type="compositionally biased region" description="Low complexity" evidence="7">
    <location>
        <begin position="165"/>
        <end position="190"/>
    </location>
</feature>
<evidence type="ECO:0000313" key="11">
    <source>
        <dbReference type="Proteomes" id="UP000183530"/>
    </source>
</evidence>
<evidence type="ECO:0000256" key="2">
    <source>
        <dbReference type="ARBA" id="ARBA00022448"/>
    </source>
</evidence>
<feature type="transmembrane region" description="Helical" evidence="8">
    <location>
        <begin position="252"/>
        <end position="271"/>
    </location>
</feature>